<evidence type="ECO:0000313" key="1">
    <source>
        <dbReference type="EMBL" id="MBW6439020.1"/>
    </source>
</evidence>
<organism evidence="1 2">
    <name type="scientific">Actinoplanes hulinensis</name>
    <dbReference type="NCBI Taxonomy" id="1144547"/>
    <lineage>
        <taxon>Bacteria</taxon>
        <taxon>Bacillati</taxon>
        <taxon>Actinomycetota</taxon>
        <taxon>Actinomycetes</taxon>
        <taxon>Micromonosporales</taxon>
        <taxon>Micromonosporaceae</taxon>
        <taxon>Actinoplanes</taxon>
    </lineage>
</organism>
<accession>A0ABS7BDC5</accession>
<name>A0ABS7BDC5_9ACTN</name>
<dbReference type="EMBL" id="JAHXZI010000024">
    <property type="protein sequence ID" value="MBW6439020.1"/>
    <property type="molecule type" value="Genomic_DNA"/>
</dbReference>
<dbReference type="RefSeq" id="WP_220148192.1">
    <property type="nucleotide sequence ID" value="NZ_JAHXZI010000024.1"/>
</dbReference>
<proteinExistence type="predicted"/>
<dbReference type="Pfam" id="PF19446">
    <property type="entry name" value="DUF5984"/>
    <property type="match status" value="1"/>
</dbReference>
<reference evidence="1 2" key="1">
    <citation type="journal article" date="2013" name="Antonie Van Leeuwenhoek">
        <title>Actinoplanes hulinensis sp. nov., a novel actinomycete isolated from soybean root (Glycine max (L.) Merr).</title>
        <authorList>
            <person name="Shen Y."/>
            <person name="Liu C."/>
            <person name="Wang X."/>
            <person name="Zhao J."/>
            <person name="Jia F."/>
            <person name="Zhang Y."/>
            <person name="Wang L."/>
            <person name="Yang D."/>
            <person name="Xiang W."/>
        </authorList>
    </citation>
    <scope>NUCLEOTIDE SEQUENCE [LARGE SCALE GENOMIC DNA]</scope>
    <source>
        <strain evidence="1 2">NEAU-M9</strain>
    </source>
</reference>
<keyword evidence="2" id="KW-1185">Reference proteome</keyword>
<dbReference type="InterPro" id="IPR046026">
    <property type="entry name" value="DUF5984"/>
</dbReference>
<evidence type="ECO:0000313" key="2">
    <source>
        <dbReference type="Proteomes" id="UP001519863"/>
    </source>
</evidence>
<protein>
    <submittedName>
        <fullName evidence="1">Uncharacterized protein</fullName>
    </submittedName>
</protein>
<gene>
    <name evidence="1" type="ORF">KZ829_35350</name>
</gene>
<comment type="caution">
    <text evidence="1">The sequence shown here is derived from an EMBL/GenBank/DDBJ whole genome shotgun (WGS) entry which is preliminary data.</text>
</comment>
<dbReference type="Proteomes" id="UP001519863">
    <property type="component" value="Unassembled WGS sequence"/>
</dbReference>
<sequence length="255" mass="29874">MLKFQFECRPVAEVSPWGSSQPTLHWFGLSEGWFWFDSEDREVLRYREEAVRRWDLKRPYPDYYIARMWEDLILLRWVLEEPVPEDLVPFVDGTFPSREFPDDDVFGADVDVAFNLQSDFNIYLGYLTESPALKCWRHSVEGGDVVTLSQQLTTQERNTFDGPPRLDVRLPAAEFFAAIEDFDRRFIAAMEERVVELERSGPPTGVALDLNQLRREHLQRSRWLEQRLSVPRKVDWAAVRTGVAEISTWPFAVEV</sequence>